<reference evidence="1 2" key="1">
    <citation type="journal article" date="2007" name="Virology">
        <title>Sequence and annotation of the 314-kb MT325 and the 321-kb FR483 viruses that infect Chlorella Pbi.</title>
        <authorList>
            <person name="Fitzgerald L.A."/>
            <person name="Graves M.V."/>
            <person name="Li X."/>
            <person name="Feldblyum T."/>
            <person name="Hartigan J."/>
            <person name="Van Etten J.L."/>
        </authorList>
    </citation>
    <scope>NUCLEOTIDE SEQUENCE [LARGE SCALE GENOMIC DNA]</scope>
    <source>
        <strain evidence="1 2">MT325</strain>
    </source>
</reference>
<gene>
    <name evidence="1" type="primary">m424L</name>
    <name evidence="1" type="ORF">MT325_m424L</name>
</gene>
<accession>A7IUF4</accession>
<evidence type="ECO:0000313" key="1">
    <source>
        <dbReference type="EMBL" id="ABT13978.1"/>
    </source>
</evidence>
<dbReference type="EMBL" id="DQ491001">
    <property type="protein sequence ID" value="ABT13978.1"/>
    <property type="molecule type" value="Genomic_DNA"/>
</dbReference>
<name>A7IUF4_PBCVM</name>
<organismHost>
    <name type="scientific">Paramecium bursaria</name>
    <dbReference type="NCBI Taxonomy" id="74790"/>
</organismHost>
<organism evidence="1 2">
    <name type="scientific">Paramecium bursaria Chlorella virus MT325</name>
    <name type="common">PBCV-MT325</name>
    <dbReference type="NCBI Taxonomy" id="346932"/>
    <lineage>
        <taxon>Viruses</taxon>
        <taxon>Varidnaviria</taxon>
        <taxon>Bamfordvirae</taxon>
        <taxon>Nucleocytoviricota</taxon>
        <taxon>Megaviricetes</taxon>
        <taxon>Algavirales</taxon>
        <taxon>Phycodnaviridae</taxon>
        <taxon>Chlorovirus</taxon>
        <taxon>Chlorovirus conductrix</taxon>
        <taxon>Paramecium bursaria Chlorella virus A1</taxon>
    </lineage>
</organism>
<protein>
    <submittedName>
        <fullName evidence="1">Uncharacterized protein m424L</fullName>
    </submittedName>
</protein>
<sequence length="78" mass="8947">MDIFRSVDIYFFSRSSAPPTSLLPSNTRGNVRTCGMRNLCSLIFTFRSSTSLQVTVVKEILFFRRHLRALAQCGQPRF</sequence>
<evidence type="ECO:0000313" key="2">
    <source>
        <dbReference type="Proteomes" id="UP000246715"/>
    </source>
</evidence>
<dbReference type="Proteomes" id="UP000246715">
    <property type="component" value="Segment"/>
</dbReference>
<proteinExistence type="predicted"/>